<evidence type="ECO:0000313" key="4">
    <source>
        <dbReference type="Proteomes" id="UP000059672"/>
    </source>
</evidence>
<comment type="function">
    <text evidence="2">An aminoacyl-tRNA editing enzyme that deacylates mischarged D-aminoacyl-tRNAs. Also deacylates mischarged glycyl-tRNA(Ala), protecting cells against glycine mischarging by AlaRS. Acts via tRNA-based rather than protein-based catalysis; rejects L-amino acids rather than detecting D-amino acids in the active site. By recycling D-aminoacyl-tRNA to D-amino acids and free tRNA molecules, this enzyme counteracts the toxicity associated with the formation of D-aminoacyl-tRNA entities in vivo and helps enforce protein L-homochirality.</text>
</comment>
<gene>
    <name evidence="2" type="primary">dtd</name>
    <name evidence="3" type="ORF">Lupro_06110</name>
</gene>
<comment type="domain">
    <text evidence="2">A Gly-cisPro motif from one monomer fits into the active site of the other monomer to allow specific chiral rejection of L-amino acids.</text>
</comment>
<dbReference type="HAMAP" id="MF_00518">
    <property type="entry name" value="Deacylase_Dtd"/>
    <property type="match status" value="1"/>
</dbReference>
<comment type="catalytic activity">
    <reaction evidence="2">
        <text>glycyl-tRNA(Ala) + H2O = tRNA(Ala) + glycine + H(+)</text>
        <dbReference type="Rhea" id="RHEA:53744"/>
        <dbReference type="Rhea" id="RHEA-COMP:9657"/>
        <dbReference type="Rhea" id="RHEA-COMP:13640"/>
        <dbReference type="ChEBI" id="CHEBI:15377"/>
        <dbReference type="ChEBI" id="CHEBI:15378"/>
        <dbReference type="ChEBI" id="CHEBI:57305"/>
        <dbReference type="ChEBI" id="CHEBI:78442"/>
        <dbReference type="ChEBI" id="CHEBI:78522"/>
    </reaction>
</comment>
<dbReference type="RefSeq" id="WP_068207383.1">
    <property type="nucleotide sequence ID" value="NZ_CP013355.1"/>
</dbReference>
<organism evidence="3 4">
    <name type="scientific">Lutibacter profundi</name>
    <dbReference type="NCBI Taxonomy" id="1622118"/>
    <lineage>
        <taxon>Bacteria</taxon>
        <taxon>Pseudomonadati</taxon>
        <taxon>Bacteroidota</taxon>
        <taxon>Flavobacteriia</taxon>
        <taxon>Flavobacteriales</taxon>
        <taxon>Flavobacteriaceae</taxon>
        <taxon>Lutibacter</taxon>
    </lineage>
</organism>
<feature type="short sequence motif" description="Gly-cisPro motif, important for rejection of L-amino acids" evidence="2">
    <location>
        <begin position="138"/>
        <end position="139"/>
    </location>
</feature>
<dbReference type="InterPro" id="IPR023509">
    <property type="entry name" value="DTD-like_sf"/>
</dbReference>
<keyword evidence="2" id="KW-0963">Cytoplasm</keyword>
<dbReference type="GO" id="GO:0019478">
    <property type="term" value="P:D-amino acid catabolic process"/>
    <property type="evidence" value="ECO:0007669"/>
    <property type="project" value="UniProtKB-UniRule"/>
</dbReference>
<protein>
    <recommendedName>
        <fullName evidence="2">D-aminoacyl-tRNA deacylase</fullName>
        <shortName evidence="2">DTD</shortName>
        <ecNumber evidence="2">3.1.1.96</ecNumber>
    </recommendedName>
    <alternativeName>
        <fullName evidence="2">Gly-tRNA(Ala) deacylase</fullName>
        <ecNumber evidence="2">3.1.1.-</ecNumber>
    </alternativeName>
</protein>
<keyword evidence="2" id="KW-0820">tRNA-binding</keyword>
<dbReference type="PANTHER" id="PTHR10472">
    <property type="entry name" value="D-TYROSYL-TRNA TYR DEACYLASE"/>
    <property type="match status" value="1"/>
</dbReference>
<keyword evidence="2" id="KW-0694">RNA-binding</keyword>
<sequence length="150" mass="16457">MRVVIQRVSEASVTIENTVVSAMNSGLLILLGIEAADSKEDIKWLSKKIVNLRIFNDENGIMNNSLVTNKGDAIIVSQFTLQASTKKGNRPSYIKAAKPTIAIPLYKEFITQFEMQLGKKVGTGTFGADMKVTLVNEGPVTIIIDSKKRE</sequence>
<evidence type="ECO:0000256" key="2">
    <source>
        <dbReference type="HAMAP-Rule" id="MF_00518"/>
    </source>
</evidence>
<dbReference type="SUPFAM" id="SSF69500">
    <property type="entry name" value="DTD-like"/>
    <property type="match status" value="1"/>
</dbReference>
<dbReference type="Gene3D" id="3.50.80.10">
    <property type="entry name" value="D-tyrosyl-tRNA(Tyr) deacylase"/>
    <property type="match status" value="1"/>
</dbReference>
<dbReference type="PATRIC" id="fig|1622118.3.peg.1268"/>
<reference evidence="3 4" key="2">
    <citation type="journal article" date="2016" name="Int. J. Syst. Evol. Microbiol.">
        <title>Lutibacter profundi sp. nov., isolated from a deep-sea hydrothermal system on the Arctic Mid-Ocean Ridge and emended description of the genus Lutibacter.</title>
        <authorList>
            <person name="Le Moine Bauer S."/>
            <person name="Roalkvam I."/>
            <person name="Steen I.H."/>
            <person name="Dahle H."/>
        </authorList>
    </citation>
    <scope>NUCLEOTIDE SEQUENCE [LARGE SCALE GENOMIC DNA]</scope>
    <source>
        <strain evidence="3 4">LP1</strain>
    </source>
</reference>
<evidence type="ECO:0000256" key="1">
    <source>
        <dbReference type="ARBA" id="ARBA00009673"/>
    </source>
</evidence>
<evidence type="ECO:0000313" key="3">
    <source>
        <dbReference type="EMBL" id="AMC10841.1"/>
    </source>
</evidence>
<reference evidence="4" key="1">
    <citation type="submission" date="2015-12" db="EMBL/GenBank/DDBJ databases">
        <title>Complete genome sequence of Lutibacter profundus strain LP1.</title>
        <authorList>
            <person name="Wissuwa J."/>
            <person name="Le Moine Bauer S."/>
            <person name="Stokke R."/>
            <person name="Dahle H."/>
            <person name="Steen I.H."/>
        </authorList>
    </citation>
    <scope>NUCLEOTIDE SEQUENCE [LARGE SCALE GENOMIC DNA]</scope>
    <source>
        <strain evidence="4">LP1</strain>
    </source>
</reference>
<dbReference type="EC" id="3.1.1.-" evidence="2"/>
<dbReference type="GO" id="GO:0106026">
    <property type="term" value="F:Gly-tRNA(Ala) deacylase activity"/>
    <property type="evidence" value="ECO:0007669"/>
    <property type="project" value="UniProtKB-UniRule"/>
</dbReference>
<dbReference type="GO" id="GO:0000049">
    <property type="term" value="F:tRNA binding"/>
    <property type="evidence" value="ECO:0007669"/>
    <property type="project" value="UniProtKB-UniRule"/>
</dbReference>
<dbReference type="GO" id="GO:0051500">
    <property type="term" value="F:D-tyrosyl-tRNA(Tyr) deacylase activity"/>
    <property type="evidence" value="ECO:0007669"/>
    <property type="project" value="TreeGrafter"/>
</dbReference>
<dbReference type="InterPro" id="IPR003732">
    <property type="entry name" value="Daa-tRNA_deacyls_DTD"/>
</dbReference>
<comment type="similarity">
    <text evidence="1 2">Belongs to the DTD family.</text>
</comment>
<proteinExistence type="inferred from homology"/>
<dbReference type="GO" id="GO:0005737">
    <property type="term" value="C:cytoplasm"/>
    <property type="evidence" value="ECO:0007669"/>
    <property type="project" value="UniProtKB-SubCell"/>
</dbReference>
<dbReference type="AlphaFoldDB" id="A0A109RNI3"/>
<dbReference type="NCBIfam" id="TIGR00256">
    <property type="entry name" value="D-aminoacyl-tRNA deacylase"/>
    <property type="match status" value="1"/>
</dbReference>
<keyword evidence="2" id="KW-0378">Hydrolase</keyword>
<dbReference type="STRING" id="1622118.Lupro_06110"/>
<comment type="catalytic activity">
    <reaction evidence="2">
        <text>a D-aminoacyl-tRNA + H2O = a tRNA + a D-alpha-amino acid + H(+)</text>
        <dbReference type="Rhea" id="RHEA:13953"/>
        <dbReference type="Rhea" id="RHEA-COMP:10123"/>
        <dbReference type="Rhea" id="RHEA-COMP:10124"/>
        <dbReference type="ChEBI" id="CHEBI:15377"/>
        <dbReference type="ChEBI" id="CHEBI:15378"/>
        <dbReference type="ChEBI" id="CHEBI:59871"/>
        <dbReference type="ChEBI" id="CHEBI:78442"/>
        <dbReference type="ChEBI" id="CHEBI:79333"/>
        <dbReference type="EC" id="3.1.1.96"/>
    </reaction>
</comment>
<comment type="subcellular location">
    <subcellularLocation>
        <location evidence="2">Cytoplasm</location>
    </subcellularLocation>
</comment>
<dbReference type="GO" id="GO:0043908">
    <property type="term" value="F:Ser(Gly)-tRNA(Ala) hydrolase activity"/>
    <property type="evidence" value="ECO:0007669"/>
    <property type="project" value="UniProtKB-UniRule"/>
</dbReference>
<dbReference type="FunFam" id="3.50.80.10:FF:000001">
    <property type="entry name" value="D-aminoacyl-tRNA deacylase"/>
    <property type="match status" value="1"/>
</dbReference>
<dbReference type="PANTHER" id="PTHR10472:SF5">
    <property type="entry name" value="D-AMINOACYL-TRNA DEACYLASE 1"/>
    <property type="match status" value="1"/>
</dbReference>
<accession>A0A109RNI3</accession>
<comment type="subunit">
    <text evidence="2">Homodimer.</text>
</comment>
<dbReference type="Pfam" id="PF02580">
    <property type="entry name" value="Tyr_Deacylase"/>
    <property type="match status" value="1"/>
</dbReference>
<dbReference type="EMBL" id="CP013355">
    <property type="protein sequence ID" value="AMC10841.1"/>
    <property type="molecule type" value="Genomic_DNA"/>
</dbReference>
<dbReference type="OrthoDB" id="9801395at2"/>
<dbReference type="Proteomes" id="UP000059672">
    <property type="component" value="Chromosome"/>
</dbReference>
<name>A0A109RNI3_9FLAO</name>
<dbReference type="EC" id="3.1.1.96" evidence="2"/>
<dbReference type="KEGG" id="lut:Lupro_06110"/>
<keyword evidence="4" id="KW-1185">Reference proteome</keyword>